<dbReference type="PANTHER" id="PTHR11133:SF22">
    <property type="entry name" value="ALPHA-AMINOADIPIC SEMIALDEHYDE SYNTHASE, MITOCHONDRIAL"/>
    <property type="match status" value="1"/>
</dbReference>
<dbReference type="Proteomes" id="UP000325161">
    <property type="component" value="Chromosome"/>
</dbReference>
<dbReference type="RefSeq" id="WP_148816669.1">
    <property type="nucleotide sequence ID" value="NZ_CP043046.1"/>
</dbReference>
<proteinExistence type="predicted"/>
<dbReference type="InterPro" id="IPR036291">
    <property type="entry name" value="NAD(P)-bd_dom_sf"/>
</dbReference>
<evidence type="ECO:0000256" key="1">
    <source>
        <dbReference type="ARBA" id="ARBA00023002"/>
    </source>
</evidence>
<dbReference type="InterPro" id="IPR032095">
    <property type="entry name" value="Sacchrp_dh-like_C"/>
</dbReference>
<dbReference type="InterPro" id="IPR005097">
    <property type="entry name" value="Sacchrp_dh_NADP-bd"/>
</dbReference>
<evidence type="ECO:0000259" key="3">
    <source>
        <dbReference type="Pfam" id="PF16653"/>
    </source>
</evidence>
<evidence type="ECO:0000259" key="2">
    <source>
        <dbReference type="Pfam" id="PF03435"/>
    </source>
</evidence>
<dbReference type="OrthoDB" id="9769367at2"/>
<protein>
    <submittedName>
        <fullName evidence="4">Saccharopine dehydrogenase family protein</fullName>
    </submittedName>
</protein>
<dbReference type="GO" id="GO:0016491">
    <property type="term" value="F:oxidoreductase activity"/>
    <property type="evidence" value="ECO:0007669"/>
    <property type="project" value="UniProtKB-KW"/>
</dbReference>
<keyword evidence="1" id="KW-0560">Oxidoreductase</keyword>
<sequence length="375" mass="40436">MSTSIRHITVLGAGKIGFALALLLQRSGSYVVRVADRDANRLALVAALGCDTLVLDQDRDTAAAIDGQYAVLNALPFRYAHAMAQQCAQRGVHYFDLTEDVENTQAIRRLGVDARTVLMPQCGLAPGFIGIVGNDLAKRFDRVLDVKMRVGALPRYPSNALRYNLTWSTDGLINEYCNPCEAIVEGEKAQVQALEGLETFVLDGVEYEAFNTSGGLGTLPDTLLGRARNVDYKSIRYPGHRQILKLLLDDLRLRDRRDLLKDIFENALPATAQDVIVILASATGYQGASLIESSYIARILGQTVDGHALSAIQLSTACGMCAALDLVAEGHLPQAGFIGQEAIGLDAFMANRFGQVYAGKPVANVDAQAELLALA</sequence>
<dbReference type="Gene3D" id="3.30.360.10">
    <property type="entry name" value="Dihydrodipicolinate Reductase, domain 2"/>
    <property type="match status" value="1"/>
</dbReference>
<gene>
    <name evidence="4" type="ORF">FXN63_18590</name>
</gene>
<dbReference type="KEGG" id="pacr:FXN63_18590"/>
<dbReference type="EMBL" id="CP043046">
    <property type="protein sequence ID" value="QEI07622.1"/>
    <property type="molecule type" value="Genomic_DNA"/>
</dbReference>
<dbReference type="PANTHER" id="PTHR11133">
    <property type="entry name" value="SACCHAROPINE DEHYDROGENASE"/>
    <property type="match status" value="1"/>
</dbReference>
<evidence type="ECO:0000313" key="4">
    <source>
        <dbReference type="EMBL" id="QEI07622.1"/>
    </source>
</evidence>
<feature type="domain" description="Saccharopine dehydrogenase NADP binding" evidence="2">
    <location>
        <begin position="8"/>
        <end position="98"/>
    </location>
</feature>
<dbReference type="AlphaFoldDB" id="A0A5C0AYT9"/>
<evidence type="ECO:0000313" key="5">
    <source>
        <dbReference type="Proteomes" id="UP000325161"/>
    </source>
</evidence>
<dbReference type="Pfam" id="PF03435">
    <property type="entry name" value="Sacchrp_dh_NADP"/>
    <property type="match status" value="1"/>
</dbReference>
<organism evidence="4 5">
    <name type="scientific">Pigmentiphaga aceris</name>
    <dbReference type="NCBI Taxonomy" id="1940612"/>
    <lineage>
        <taxon>Bacteria</taxon>
        <taxon>Pseudomonadati</taxon>
        <taxon>Pseudomonadota</taxon>
        <taxon>Betaproteobacteria</taxon>
        <taxon>Burkholderiales</taxon>
        <taxon>Alcaligenaceae</taxon>
        <taxon>Pigmentiphaga</taxon>
    </lineage>
</organism>
<dbReference type="SUPFAM" id="SSF55347">
    <property type="entry name" value="Glyceraldehyde-3-phosphate dehydrogenase-like, C-terminal domain"/>
    <property type="match status" value="1"/>
</dbReference>
<dbReference type="SUPFAM" id="SSF51735">
    <property type="entry name" value="NAD(P)-binding Rossmann-fold domains"/>
    <property type="match status" value="1"/>
</dbReference>
<accession>A0A5C0AYT9</accession>
<feature type="domain" description="Saccharopine dehydrogenase-like C-terminal" evidence="3">
    <location>
        <begin position="123"/>
        <end position="344"/>
    </location>
</feature>
<dbReference type="Pfam" id="PF16653">
    <property type="entry name" value="Sacchrp_dh_C"/>
    <property type="match status" value="1"/>
</dbReference>
<reference evidence="4 5" key="1">
    <citation type="submission" date="2019-08" db="EMBL/GenBank/DDBJ databases">
        <title>Amphibian skin-associated Pigmentiphaga: genome sequence and occurrence across geography and hosts.</title>
        <authorList>
            <person name="Bletz M.C."/>
            <person name="Bunk B."/>
            <person name="Sproeer C."/>
            <person name="Biwer P."/>
            <person name="Reiter S."/>
            <person name="Rabemananjara F.C.E."/>
            <person name="Schulz S."/>
            <person name="Overmann J."/>
            <person name="Vences M."/>
        </authorList>
    </citation>
    <scope>NUCLEOTIDE SEQUENCE [LARGE SCALE GENOMIC DNA]</scope>
    <source>
        <strain evidence="4 5">Mada1488</strain>
    </source>
</reference>
<dbReference type="Gene3D" id="3.40.50.720">
    <property type="entry name" value="NAD(P)-binding Rossmann-like Domain"/>
    <property type="match status" value="1"/>
</dbReference>
<keyword evidence="5" id="KW-1185">Reference proteome</keyword>
<name>A0A5C0AYT9_9BURK</name>
<dbReference type="InterPro" id="IPR051168">
    <property type="entry name" value="AASS"/>
</dbReference>